<accession>A0A2P2LUT2</accession>
<dbReference type="EMBL" id="GGEC01041227">
    <property type="protein sequence ID" value="MBX21711.1"/>
    <property type="molecule type" value="Transcribed_RNA"/>
</dbReference>
<organism evidence="2">
    <name type="scientific">Rhizophora mucronata</name>
    <name type="common">Asiatic mangrove</name>
    <dbReference type="NCBI Taxonomy" id="61149"/>
    <lineage>
        <taxon>Eukaryota</taxon>
        <taxon>Viridiplantae</taxon>
        <taxon>Streptophyta</taxon>
        <taxon>Embryophyta</taxon>
        <taxon>Tracheophyta</taxon>
        <taxon>Spermatophyta</taxon>
        <taxon>Magnoliopsida</taxon>
        <taxon>eudicotyledons</taxon>
        <taxon>Gunneridae</taxon>
        <taxon>Pentapetalae</taxon>
        <taxon>rosids</taxon>
        <taxon>fabids</taxon>
        <taxon>Malpighiales</taxon>
        <taxon>Rhizophoraceae</taxon>
        <taxon>Rhizophora</taxon>
    </lineage>
</organism>
<sequence>MTESHPTLQQMKPQRKNNSTLNLHNNTGEGIMAAVVMGAIALFKSFDSIECETPSSTPFPCSLPPDFLKCGLLIGAFT</sequence>
<feature type="region of interest" description="Disordered" evidence="1">
    <location>
        <begin position="1"/>
        <end position="24"/>
    </location>
</feature>
<dbReference type="AlphaFoldDB" id="A0A2P2LUT2"/>
<evidence type="ECO:0000313" key="2">
    <source>
        <dbReference type="EMBL" id="MBX21711.1"/>
    </source>
</evidence>
<protein>
    <submittedName>
        <fullName evidence="2">Uncharacterized protein MANES_13G073300</fullName>
    </submittedName>
</protein>
<proteinExistence type="predicted"/>
<evidence type="ECO:0000256" key="1">
    <source>
        <dbReference type="SAM" id="MobiDB-lite"/>
    </source>
</evidence>
<name>A0A2P2LUT2_RHIMU</name>
<reference evidence="2" key="1">
    <citation type="submission" date="2018-02" db="EMBL/GenBank/DDBJ databases">
        <title>Rhizophora mucronata_Transcriptome.</title>
        <authorList>
            <person name="Meera S.P."/>
            <person name="Sreeshan A."/>
            <person name="Augustine A."/>
        </authorList>
    </citation>
    <scope>NUCLEOTIDE SEQUENCE</scope>
    <source>
        <tissue evidence="2">Leaf</tissue>
    </source>
</reference>